<reference evidence="1 2" key="1">
    <citation type="submission" date="2014-04" db="EMBL/GenBank/DDBJ databases">
        <authorList>
            <consortium name="DOE Joint Genome Institute"/>
            <person name="Kuo A."/>
            <person name="Ruytinx J."/>
            <person name="Rineau F."/>
            <person name="Colpaert J."/>
            <person name="Kohler A."/>
            <person name="Nagy L.G."/>
            <person name="Floudas D."/>
            <person name="Copeland A."/>
            <person name="Barry K.W."/>
            <person name="Cichocki N."/>
            <person name="Veneault-Fourrey C."/>
            <person name="LaButti K."/>
            <person name="Lindquist E.A."/>
            <person name="Lipzen A."/>
            <person name="Lundell T."/>
            <person name="Morin E."/>
            <person name="Murat C."/>
            <person name="Sun H."/>
            <person name="Tunlid A."/>
            <person name="Henrissat B."/>
            <person name="Grigoriev I.V."/>
            <person name="Hibbett D.S."/>
            <person name="Martin F."/>
            <person name="Nordberg H.P."/>
            <person name="Cantor M.N."/>
            <person name="Hua S.X."/>
        </authorList>
    </citation>
    <scope>NUCLEOTIDE SEQUENCE [LARGE SCALE GENOMIC DNA]</scope>
    <source>
        <strain evidence="1 2">UH-Slu-Lm8-n1</strain>
    </source>
</reference>
<protein>
    <submittedName>
        <fullName evidence="1">Uncharacterized protein</fullName>
    </submittedName>
</protein>
<dbReference type="InParanoid" id="A0A0D0AFJ6"/>
<keyword evidence="2" id="KW-1185">Reference proteome</keyword>
<proteinExistence type="predicted"/>
<feature type="non-terminal residue" evidence="1">
    <location>
        <position position="1"/>
    </location>
</feature>
<dbReference type="AlphaFoldDB" id="A0A0D0AFJ6"/>
<dbReference type="Proteomes" id="UP000054485">
    <property type="component" value="Unassembled WGS sequence"/>
</dbReference>
<dbReference type="EMBL" id="KN835489">
    <property type="protein sequence ID" value="KIK36914.1"/>
    <property type="molecule type" value="Genomic_DNA"/>
</dbReference>
<name>A0A0D0AFJ6_9AGAM</name>
<reference evidence="2" key="2">
    <citation type="submission" date="2015-01" db="EMBL/GenBank/DDBJ databases">
        <title>Evolutionary Origins and Diversification of the Mycorrhizal Mutualists.</title>
        <authorList>
            <consortium name="DOE Joint Genome Institute"/>
            <consortium name="Mycorrhizal Genomics Consortium"/>
            <person name="Kohler A."/>
            <person name="Kuo A."/>
            <person name="Nagy L.G."/>
            <person name="Floudas D."/>
            <person name="Copeland A."/>
            <person name="Barry K.W."/>
            <person name="Cichocki N."/>
            <person name="Veneault-Fourrey C."/>
            <person name="LaButti K."/>
            <person name="Lindquist E.A."/>
            <person name="Lipzen A."/>
            <person name="Lundell T."/>
            <person name="Morin E."/>
            <person name="Murat C."/>
            <person name="Riley R."/>
            <person name="Ohm R."/>
            <person name="Sun H."/>
            <person name="Tunlid A."/>
            <person name="Henrissat B."/>
            <person name="Grigoriev I.V."/>
            <person name="Hibbett D.S."/>
            <person name="Martin F."/>
        </authorList>
    </citation>
    <scope>NUCLEOTIDE SEQUENCE [LARGE SCALE GENOMIC DNA]</scope>
    <source>
        <strain evidence="2">UH-Slu-Lm8-n1</strain>
    </source>
</reference>
<accession>A0A0D0AFJ6</accession>
<organism evidence="1 2">
    <name type="scientific">Suillus luteus UH-Slu-Lm8-n1</name>
    <dbReference type="NCBI Taxonomy" id="930992"/>
    <lineage>
        <taxon>Eukaryota</taxon>
        <taxon>Fungi</taxon>
        <taxon>Dikarya</taxon>
        <taxon>Basidiomycota</taxon>
        <taxon>Agaricomycotina</taxon>
        <taxon>Agaricomycetes</taxon>
        <taxon>Agaricomycetidae</taxon>
        <taxon>Boletales</taxon>
        <taxon>Suillineae</taxon>
        <taxon>Suillaceae</taxon>
        <taxon>Suillus</taxon>
    </lineage>
</organism>
<gene>
    <name evidence="1" type="ORF">CY34DRAFT_60117</name>
</gene>
<evidence type="ECO:0000313" key="1">
    <source>
        <dbReference type="EMBL" id="KIK36914.1"/>
    </source>
</evidence>
<dbReference type="HOGENOM" id="CLU_3002103_0_0_1"/>
<sequence>LNSIAIKNATSMPYVKLFTKQSARCVIYSIINLFVRCDHRTLAEESCDLMMFQTPLG</sequence>
<feature type="non-terminal residue" evidence="1">
    <location>
        <position position="57"/>
    </location>
</feature>
<evidence type="ECO:0000313" key="2">
    <source>
        <dbReference type="Proteomes" id="UP000054485"/>
    </source>
</evidence>